<protein>
    <submittedName>
        <fullName evidence="1">Uncharacterized protein</fullName>
    </submittedName>
</protein>
<proteinExistence type="predicted"/>
<name>X0YS06_9ZZZZ</name>
<dbReference type="EMBL" id="BART01002266">
    <property type="protein sequence ID" value="GAG58975.1"/>
    <property type="molecule type" value="Genomic_DNA"/>
</dbReference>
<dbReference type="AlphaFoldDB" id="X0YS06"/>
<dbReference type="SUPFAM" id="SSF53098">
    <property type="entry name" value="Ribonuclease H-like"/>
    <property type="match status" value="1"/>
</dbReference>
<accession>X0YS06</accession>
<organism evidence="1">
    <name type="scientific">marine sediment metagenome</name>
    <dbReference type="NCBI Taxonomy" id="412755"/>
    <lineage>
        <taxon>unclassified sequences</taxon>
        <taxon>metagenomes</taxon>
        <taxon>ecological metagenomes</taxon>
    </lineage>
</organism>
<sequence>MAAGEASATITREAVYVDPSLIIHPISKPIGPPTTTPGIPGISEVTGKKRLIVNIETNGFRPWEHKILAIGLHDPLVPNVEPTVLMDPDEKMMVASLFMVIKEGGYNELVGYGLSFDYRFLLIKAMKYNLDCKEFYDIDLYDLKQLHSGAA</sequence>
<reference evidence="1" key="1">
    <citation type="journal article" date="2014" name="Front. Microbiol.">
        <title>High frequency of phylogenetically diverse reductive dehalogenase-homologous genes in deep subseafloor sedimentary metagenomes.</title>
        <authorList>
            <person name="Kawai M."/>
            <person name="Futagami T."/>
            <person name="Toyoda A."/>
            <person name="Takaki Y."/>
            <person name="Nishi S."/>
            <person name="Hori S."/>
            <person name="Arai W."/>
            <person name="Tsubouchi T."/>
            <person name="Morono Y."/>
            <person name="Uchiyama I."/>
            <person name="Ito T."/>
            <person name="Fujiyama A."/>
            <person name="Inagaki F."/>
            <person name="Takami H."/>
        </authorList>
    </citation>
    <scope>NUCLEOTIDE SEQUENCE</scope>
    <source>
        <strain evidence="1">Expedition CK06-06</strain>
    </source>
</reference>
<gene>
    <name evidence="1" type="ORF">S01H4_07070</name>
</gene>
<dbReference type="InterPro" id="IPR012337">
    <property type="entry name" value="RNaseH-like_sf"/>
</dbReference>
<comment type="caution">
    <text evidence="1">The sequence shown here is derived from an EMBL/GenBank/DDBJ whole genome shotgun (WGS) entry which is preliminary data.</text>
</comment>
<evidence type="ECO:0000313" key="1">
    <source>
        <dbReference type="EMBL" id="GAG58975.1"/>
    </source>
</evidence>